<accession>A0A5B0SHQ3</accession>
<gene>
    <name evidence="1" type="ORF">PGTUg99_000115</name>
    <name evidence="2" type="ORF">PGTUg99_016957</name>
</gene>
<dbReference type="EMBL" id="VDEP01000488">
    <property type="protein sequence ID" value="KAA1069997.1"/>
    <property type="molecule type" value="Genomic_DNA"/>
</dbReference>
<dbReference type="EMBL" id="VDEP01000008">
    <property type="protein sequence ID" value="KAA1137461.1"/>
    <property type="molecule type" value="Genomic_DNA"/>
</dbReference>
<proteinExistence type="predicted"/>
<organism evidence="2 3">
    <name type="scientific">Puccinia graminis f. sp. tritici</name>
    <dbReference type="NCBI Taxonomy" id="56615"/>
    <lineage>
        <taxon>Eukaryota</taxon>
        <taxon>Fungi</taxon>
        <taxon>Dikarya</taxon>
        <taxon>Basidiomycota</taxon>
        <taxon>Pucciniomycotina</taxon>
        <taxon>Pucciniomycetes</taxon>
        <taxon>Pucciniales</taxon>
        <taxon>Pucciniaceae</taxon>
        <taxon>Puccinia</taxon>
    </lineage>
</organism>
<protein>
    <submittedName>
        <fullName evidence="2">Uncharacterized protein</fullName>
    </submittedName>
</protein>
<evidence type="ECO:0000313" key="3">
    <source>
        <dbReference type="Proteomes" id="UP000325313"/>
    </source>
</evidence>
<reference evidence="2 3" key="1">
    <citation type="submission" date="2019-05" db="EMBL/GenBank/DDBJ databases">
        <title>Emergence of the Ug99 lineage of the wheat stem rust pathogen through somatic hybridization.</title>
        <authorList>
            <person name="Li F."/>
            <person name="Upadhyaya N.M."/>
            <person name="Sperschneider J."/>
            <person name="Matny O."/>
            <person name="Nguyen-Phuc H."/>
            <person name="Mago R."/>
            <person name="Raley C."/>
            <person name="Miller M.E."/>
            <person name="Silverstein K.A.T."/>
            <person name="Henningsen E."/>
            <person name="Hirsch C.D."/>
            <person name="Visser B."/>
            <person name="Pretorius Z.A."/>
            <person name="Steffenson B.J."/>
            <person name="Schwessinger B."/>
            <person name="Dodds P.N."/>
            <person name="Figueroa M."/>
        </authorList>
    </citation>
    <scope>NUCLEOTIDE SEQUENCE [LARGE SCALE GENOMIC DNA]</scope>
    <source>
        <strain evidence="2 3">Ug99</strain>
    </source>
</reference>
<comment type="caution">
    <text evidence="2">The sequence shown here is derived from an EMBL/GenBank/DDBJ whole genome shotgun (WGS) entry which is preliminary data.</text>
</comment>
<sequence>MAARHLPPVSSPLADSGRSPTYPLGFGAHACKPKCYEALPIAFASQIPIMTSSATQSYRYTSKGIKLMAGNGKTELLARRIHLRDLRQFTGPSI</sequence>
<name>A0A5B0SHQ3_PUCGR</name>
<dbReference type="Proteomes" id="UP000325313">
    <property type="component" value="Unassembled WGS sequence"/>
</dbReference>
<dbReference type="AlphaFoldDB" id="A0A5B0SHQ3"/>
<evidence type="ECO:0000313" key="2">
    <source>
        <dbReference type="EMBL" id="KAA1137461.1"/>
    </source>
</evidence>
<evidence type="ECO:0000313" key="1">
    <source>
        <dbReference type="EMBL" id="KAA1069997.1"/>
    </source>
</evidence>